<dbReference type="PANTHER" id="PTHR21017">
    <property type="entry name" value="NIPSNAP-RELATED"/>
    <property type="match status" value="1"/>
</dbReference>
<dbReference type="Gene3D" id="3.30.70.100">
    <property type="match status" value="2"/>
</dbReference>
<proteinExistence type="inferred from homology"/>
<reference evidence="3" key="1">
    <citation type="submission" date="2021-04" db="EMBL/GenBank/DDBJ databases">
        <authorList>
            <consortium name="Wellcome Sanger Institute Data Sharing"/>
        </authorList>
    </citation>
    <scope>NUCLEOTIDE SEQUENCE [LARGE SCALE GENOMIC DNA]</scope>
</reference>
<dbReference type="InterPro" id="IPR011008">
    <property type="entry name" value="Dimeric_a/b-barrel"/>
</dbReference>
<dbReference type="FunCoup" id="A0A3Q1K5T6">
    <property type="interactions" value="240"/>
</dbReference>
<sequence>MTRLRLFFCHFTLNMLKLRSSSLRSAAALISPAAAAVPAQPRAHLSTGPQQKHKTFYEFRTYCIRPDQNAAFLKLTAEKIHLRTAHSELIGYWSVEYGGLNQVFHIWKYDSYAQRAAVRAALAQDPSWVSQYLSKVLPMLTSQDNEVVYLVPWSSLKSPPQEGGVYELVSYQMRPGGPAVWGNAFQAAITAHDAPGYAKLVGAFHSEFGQLNTVHTLWWFESADQRATFRQKAHNDGRVVAAVRNSFIHLDSQKNKLLFPCPFSPMK</sequence>
<dbReference type="SUPFAM" id="SSF54909">
    <property type="entry name" value="Dimeric alpha+beta barrel"/>
    <property type="match status" value="2"/>
</dbReference>
<dbReference type="InParanoid" id="A0A3Q1K5T6"/>
<dbReference type="Pfam" id="PF07978">
    <property type="entry name" value="NIPSNAP"/>
    <property type="match status" value="2"/>
</dbReference>
<reference evidence="3" key="3">
    <citation type="submission" date="2025-09" db="UniProtKB">
        <authorList>
            <consortium name="Ensembl"/>
        </authorList>
    </citation>
    <scope>IDENTIFICATION</scope>
</reference>
<dbReference type="InterPro" id="IPR012577">
    <property type="entry name" value="NIPSNAP"/>
</dbReference>
<dbReference type="AlphaFoldDB" id="A0A3Q1K5T6"/>
<dbReference type="Ensembl" id="ENSATET00000027620.3">
    <property type="protein sequence ID" value="ENSATEP00000027191.3"/>
    <property type="gene ID" value="ENSATEG00000018789.3"/>
</dbReference>
<dbReference type="InterPro" id="IPR051557">
    <property type="entry name" value="NipSnap_domain"/>
</dbReference>
<organism evidence="3 4">
    <name type="scientific">Anabas testudineus</name>
    <name type="common">Climbing perch</name>
    <name type="synonym">Anthias testudineus</name>
    <dbReference type="NCBI Taxonomy" id="64144"/>
    <lineage>
        <taxon>Eukaryota</taxon>
        <taxon>Metazoa</taxon>
        <taxon>Chordata</taxon>
        <taxon>Craniata</taxon>
        <taxon>Vertebrata</taxon>
        <taxon>Euteleostomi</taxon>
        <taxon>Actinopterygii</taxon>
        <taxon>Neopterygii</taxon>
        <taxon>Teleostei</taxon>
        <taxon>Neoteleostei</taxon>
        <taxon>Acanthomorphata</taxon>
        <taxon>Anabantaria</taxon>
        <taxon>Anabantiformes</taxon>
        <taxon>Anabantoidei</taxon>
        <taxon>Anabantidae</taxon>
        <taxon>Anabas</taxon>
    </lineage>
</organism>
<dbReference type="GO" id="GO:0005739">
    <property type="term" value="C:mitochondrion"/>
    <property type="evidence" value="ECO:0007669"/>
    <property type="project" value="TreeGrafter"/>
</dbReference>
<dbReference type="GO" id="GO:0000423">
    <property type="term" value="P:mitophagy"/>
    <property type="evidence" value="ECO:0007669"/>
    <property type="project" value="UniProtKB-ARBA"/>
</dbReference>
<dbReference type="FunFam" id="3.30.70.100:FF:000017">
    <property type="entry name" value="Protein NipSnap homolog 3A"/>
    <property type="match status" value="1"/>
</dbReference>
<reference evidence="3" key="2">
    <citation type="submission" date="2025-08" db="UniProtKB">
        <authorList>
            <consortium name="Ensembl"/>
        </authorList>
    </citation>
    <scope>IDENTIFICATION</scope>
</reference>
<evidence type="ECO:0000313" key="3">
    <source>
        <dbReference type="Ensembl" id="ENSATEP00000027191.3"/>
    </source>
</evidence>
<evidence type="ECO:0000259" key="2">
    <source>
        <dbReference type="Pfam" id="PF07978"/>
    </source>
</evidence>
<gene>
    <name evidence="3" type="primary">NDUFAF6</name>
</gene>
<feature type="domain" description="NIPSNAP" evidence="2">
    <location>
        <begin position="57"/>
        <end position="154"/>
    </location>
</feature>
<feature type="domain" description="NIPSNAP" evidence="2">
    <location>
        <begin position="166"/>
        <end position="265"/>
    </location>
</feature>
<dbReference type="FunFam" id="3.30.70.100:FF:000019">
    <property type="entry name" value="Protein NipSnap homolog 3A"/>
    <property type="match status" value="1"/>
</dbReference>
<dbReference type="PANTHER" id="PTHR21017:SF19">
    <property type="entry name" value="PROTEIN NIPSNAP HOMOLOG 3B"/>
    <property type="match status" value="1"/>
</dbReference>
<evidence type="ECO:0000256" key="1">
    <source>
        <dbReference type="ARBA" id="ARBA00005291"/>
    </source>
</evidence>
<name>A0A3Q1K5T6_ANATE</name>
<dbReference type="GeneTree" id="ENSGT00950000183018"/>
<keyword evidence="4" id="KW-1185">Reference proteome</keyword>
<evidence type="ECO:0000313" key="4">
    <source>
        <dbReference type="Proteomes" id="UP000265040"/>
    </source>
</evidence>
<protein>
    <recommendedName>
        <fullName evidence="2">NIPSNAP domain-containing protein</fullName>
    </recommendedName>
</protein>
<accession>A0A3Q1K5T6</accession>
<dbReference type="Proteomes" id="UP000265040">
    <property type="component" value="Chromosome 9"/>
</dbReference>
<comment type="similarity">
    <text evidence="1">Belongs to the NipSnap family.</text>
</comment>